<evidence type="ECO:0000313" key="3">
    <source>
        <dbReference type="Proteomes" id="UP001596106"/>
    </source>
</evidence>
<sequence>MILQEMAVSINRAENRFELEMEGKLSFITYFPKDDQTLVLTRTKLHPNLVHNGVDSLLFSGMLEYIEKHRLTIIPLCTLLAAYLKQHTEYLHLLNPEYRIKMK</sequence>
<dbReference type="SUPFAM" id="SSF55729">
    <property type="entry name" value="Acyl-CoA N-acyltransferases (Nat)"/>
    <property type="match status" value="1"/>
</dbReference>
<reference evidence="3" key="1">
    <citation type="journal article" date="2019" name="Int. J. Syst. Evol. Microbiol.">
        <title>The Global Catalogue of Microorganisms (GCM) 10K type strain sequencing project: providing services to taxonomists for standard genome sequencing and annotation.</title>
        <authorList>
            <consortium name="The Broad Institute Genomics Platform"/>
            <consortium name="The Broad Institute Genome Sequencing Center for Infectious Disease"/>
            <person name="Wu L."/>
            <person name="Ma J."/>
        </authorList>
    </citation>
    <scope>NUCLEOTIDE SEQUENCE [LARGE SCALE GENOMIC DNA]</scope>
    <source>
        <strain evidence="3">CCUG 55250</strain>
    </source>
</reference>
<name>A0ABW0I7J2_9BACT</name>
<dbReference type="PROSITE" id="PS51729">
    <property type="entry name" value="GNAT_YJDJ"/>
    <property type="match status" value="1"/>
</dbReference>
<dbReference type="Pfam" id="PF14542">
    <property type="entry name" value="Acetyltransf_CG"/>
    <property type="match status" value="1"/>
</dbReference>
<dbReference type="InterPro" id="IPR031165">
    <property type="entry name" value="GNAT_YJDJ"/>
</dbReference>
<dbReference type="RefSeq" id="WP_379842028.1">
    <property type="nucleotide sequence ID" value="NZ_JBHSMA010000001.1"/>
</dbReference>
<protein>
    <submittedName>
        <fullName evidence="2">N-acetyltransferase</fullName>
    </submittedName>
</protein>
<accession>A0ABW0I7J2</accession>
<keyword evidence="3" id="KW-1185">Reference proteome</keyword>
<comment type="caution">
    <text evidence="2">The sequence shown here is derived from an EMBL/GenBank/DDBJ whole genome shotgun (WGS) entry which is preliminary data.</text>
</comment>
<evidence type="ECO:0000313" key="2">
    <source>
        <dbReference type="EMBL" id="MFC5408799.1"/>
    </source>
</evidence>
<dbReference type="InterPro" id="IPR016181">
    <property type="entry name" value="Acyl_CoA_acyltransferase"/>
</dbReference>
<proteinExistence type="predicted"/>
<dbReference type="EMBL" id="JBHSMA010000001">
    <property type="protein sequence ID" value="MFC5408799.1"/>
    <property type="molecule type" value="Genomic_DNA"/>
</dbReference>
<gene>
    <name evidence="2" type="ORF">ACFPMF_05740</name>
</gene>
<evidence type="ECO:0000259" key="1">
    <source>
        <dbReference type="PROSITE" id="PS51729"/>
    </source>
</evidence>
<dbReference type="Gene3D" id="3.40.630.30">
    <property type="match status" value="1"/>
</dbReference>
<organism evidence="2 3">
    <name type="scientific">Larkinella bovis</name>
    <dbReference type="NCBI Taxonomy" id="683041"/>
    <lineage>
        <taxon>Bacteria</taxon>
        <taxon>Pseudomonadati</taxon>
        <taxon>Bacteroidota</taxon>
        <taxon>Cytophagia</taxon>
        <taxon>Cytophagales</taxon>
        <taxon>Spirosomataceae</taxon>
        <taxon>Larkinella</taxon>
    </lineage>
</organism>
<feature type="domain" description="N-acetyltransferase" evidence="1">
    <location>
        <begin position="9"/>
        <end position="95"/>
    </location>
</feature>
<dbReference type="Proteomes" id="UP001596106">
    <property type="component" value="Unassembled WGS sequence"/>
</dbReference>